<dbReference type="Pfam" id="PF19798">
    <property type="entry name" value="Sulfotransfer_5"/>
    <property type="match status" value="1"/>
</dbReference>
<dbReference type="Gene3D" id="3.40.50.300">
    <property type="entry name" value="P-loop containing nucleotide triphosphate hydrolases"/>
    <property type="match status" value="1"/>
</dbReference>
<dbReference type="EMBL" id="LT960614">
    <property type="protein sequence ID" value="SON57075.1"/>
    <property type="molecule type" value="Genomic_DNA"/>
</dbReference>
<keyword evidence="4" id="KW-1185">Reference proteome</keyword>
<dbReference type="RefSeq" id="WP_099557382.1">
    <property type="nucleotide sequence ID" value="NZ_LT960614.1"/>
</dbReference>
<dbReference type="InterPro" id="IPR050571">
    <property type="entry name" value="Class-IV_PLP-Dep_Aminotrnsfr"/>
</dbReference>
<name>A0A2C9DBU2_9HYPH</name>
<gene>
    <name evidence="3" type="ORF">HDIA_3534</name>
</gene>
<evidence type="ECO:0000256" key="2">
    <source>
        <dbReference type="ARBA" id="ARBA00023304"/>
    </source>
</evidence>
<dbReference type="AlphaFoldDB" id="A0A2C9DBU2"/>
<keyword evidence="2" id="KW-0028">Amino-acid biosynthesis</keyword>
<dbReference type="OrthoDB" id="272985at2"/>
<evidence type="ECO:0008006" key="5">
    <source>
        <dbReference type="Google" id="ProtNLM"/>
    </source>
</evidence>
<comment type="similarity">
    <text evidence="1">Belongs to the class-IV pyridoxal-phosphate-dependent aminotransferase family.</text>
</comment>
<dbReference type="KEGG" id="hdi:HDIA_3534"/>
<dbReference type="PANTHER" id="PTHR42743">
    <property type="entry name" value="AMINO-ACID AMINOTRANSFERASE"/>
    <property type="match status" value="1"/>
</dbReference>
<organism evidence="3 4">
    <name type="scientific">Hartmannibacter diazotrophicus</name>
    <dbReference type="NCBI Taxonomy" id="1482074"/>
    <lineage>
        <taxon>Bacteria</taxon>
        <taxon>Pseudomonadati</taxon>
        <taxon>Pseudomonadota</taxon>
        <taxon>Alphaproteobacteria</taxon>
        <taxon>Hyphomicrobiales</taxon>
        <taxon>Pleomorphomonadaceae</taxon>
        <taxon>Hartmannibacter</taxon>
    </lineage>
</organism>
<dbReference type="InterPro" id="IPR027417">
    <property type="entry name" value="P-loop_NTPase"/>
</dbReference>
<evidence type="ECO:0000313" key="3">
    <source>
        <dbReference type="EMBL" id="SON57075.1"/>
    </source>
</evidence>
<evidence type="ECO:0000256" key="1">
    <source>
        <dbReference type="ARBA" id="ARBA00009320"/>
    </source>
</evidence>
<dbReference type="Proteomes" id="UP000223606">
    <property type="component" value="Chromosome 1"/>
</dbReference>
<sequence length="252" mass="28006">MTAPADTAVRIAMWSGPRNISTAMMRSFGARTDCHVVDEPFYALYLERTGIVHPMREEILASQKTDPDAVIADLMGPLPAGKTVFYQKHMTHHMLPGIDLAWTQRVQNAFLIRRPEDVLASYVQKREEVSLEEIGFRQQAEIFDRVADRLGKAPPVIEGNDVLKDPAKTLALLCTGVGIPFDPAMLSWEPGRRDTDGIWAPHWYHAVEASTGFGPPREGIDASALPDHLRAIADAARPYYETLAAHALRPQD</sequence>
<proteinExistence type="inferred from homology"/>
<dbReference type="GO" id="GO:0009082">
    <property type="term" value="P:branched-chain amino acid biosynthetic process"/>
    <property type="evidence" value="ECO:0007669"/>
    <property type="project" value="UniProtKB-KW"/>
</dbReference>
<dbReference type="PANTHER" id="PTHR42743:SF11">
    <property type="entry name" value="AMINODEOXYCHORISMATE LYASE"/>
    <property type="match status" value="1"/>
</dbReference>
<reference evidence="4" key="1">
    <citation type="submission" date="2017-09" db="EMBL/GenBank/DDBJ databases">
        <title>Genome sequence of Nannocystis excedens DSM 71.</title>
        <authorList>
            <person name="Blom J."/>
        </authorList>
    </citation>
    <scope>NUCLEOTIDE SEQUENCE [LARGE SCALE GENOMIC DNA]</scope>
    <source>
        <strain evidence="4">type strain: E19</strain>
    </source>
</reference>
<evidence type="ECO:0000313" key="4">
    <source>
        <dbReference type="Proteomes" id="UP000223606"/>
    </source>
</evidence>
<accession>A0A2C9DBU2</accession>
<keyword evidence="2" id="KW-0100">Branched-chain amino acid biosynthesis</keyword>
<protein>
    <recommendedName>
        <fullName evidence="5">Branched-chain amino acid aminotransferase</fullName>
    </recommendedName>
</protein>
<dbReference type="SUPFAM" id="SSF52540">
    <property type="entry name" value="P-loop containing nucleoside triphosphate hydrolases"/>
    <property type="match status" value="1"/>
</dbReference>